<evidence type="ECO:0000313" key="4">
    <source>
        <dbReference type="Proteomes" id="UP000789833"/>
    </source>
</evidence>
<name>A0ABM8YKK6_9BACI</name>
<dbReference type="InterPro" id="IPR034660">
    <property type="entry name" value="DinB/YfiT-like"/>
</dbReference>
<sequence length="165" mass="19228">MEFFANQHEWIKRTRETLFDYCEGMEQSDYLKELESFGGDSIRNLHVHVAGCYQFWLGKHGLGKTIPKVEPETVKNVHEMKVLFQKIDDLVEEFLQNYKDNWGEAIPVTFRTGDSALFSTLWLFTHTTTHEFHHKGQIVKIGRQLGYIPPDTDLIDPRLAEGLFP</sequence>
<reference evidence="3 4" key="1">
    <citation type="submission" date="2021-10" db="EMBL/GenBank/DDBJ databases">
        <authorList>
            <person name="Criscuolo A."/>
        </authorList>
    </citation>
    <scope>NUCLEOTIDE SEQUENCE [LARGE SCALE GENOMIC DNA]</scope>
    <source>
        <strain evidence="4">CIP 111883</strain>
    </source>
</reference>
<dbReference type="PANTHER" id="PTHR37302">
    <property type="entry name" value="SLR1116 PROTEIN"/>
    <property type="match status" value="1"/>
</dbReference>
<dbReference type="RefSeq" id="WP_230500322.1">
    <property type="nucleotide sequence ID" value="NZ_CAKJTJ010000004.1"/>
</dbReference>
<comment type="caution">
    <text evidence="3">The sequence shown here is derived from an EMBL/GenBank/DDBJ whole genome shotgun (WGS) entry which is preliminary data.</text>
</comment>
<keyword evidence="2" id="KW-0479">Metal-binding</keyword>
<dbReference type="Proteomes" id="UP000789833">
    <property type="component" value="Unassembled WGS sequence"/>
</dbReference>
<proteinExistence type="inferred from homology"/>
<accession>A0ABM8YKK6</accession>
<dbReference type="SUPFAM" id="SSF109854">
    <property type="entry name" value="DinB/YfiT-like putative metalloenzymes"/>
    <property type="match status" value="1"/>
</dbReference>
<dbReference type="Pfam" id="PF05163">
    <property type="entry name" value="DinB"/>
    <property type="match status" value="1"/>
</dbReference>
<evidence type="ECO:0000313" key="3">
    <source>
        <dbReference type="EMBL" id="CAG9620394.1"/>
    </source>
</evidence>
<dbReference type="EMBL" id="CAKJTJ010000004">
    <property type="protein sequence ID" value="CAG9620394.1"/>
    <property type="molecule type" value="Genomic_DNA"/>
</dbReference>
<dbReference type="InterPro" id="IPR007837">
    <property type="entry name" value="DinB"/>
</dbReference>
<evidence type="ECO:0000256" key="1">
    <source>
        <dbReference type="ARBA" id="ARBA00008635"/>
    </source>
</evidence>
<evidence type="ECO:0000256" key="2">
    <source>
        <dbReference type="ARBA" id="ARBA00022723"/>
    </source>
</evidence>
<comment type="similarity">
    <text evidence="1">Belongs to the DinB family.</text>
</comment>
<evidence type="ECO:0008006" key="5">
    <source>
        <dbReference type="Google" id="ProtNLM"/>
    </source>
</evidence>
<dbReference type="Gene3D" id="1.20.120.450">
    <property type="entry name" value="dinb family like domain"/>
    <property type="match status" value="1"/>
</dbReference>
<keyword evidence="4" id="KW-1185">Reference proteome</keyword>
<dbReference type="PANTHER" id="PTHR37302:SF3">
    <property type="entry name" value="DAMAGE-INDUCIBLE PROTEIN DINB"/>
    <property type="match status" value="1"/>
</dbReference>
<protein>
    <recommendedName>
        <fullName evidence="5">Damage-inducible protein DinB</fullName>
    </recommendedName>
</protein>
<organism evidence="3 4">
    <name type="scientific">Sutcliffiella rhizosphaerae</name>
    <dbReference type="NCBI Taxonomy" id="2880967"/>
    <lineage>
        <taxon>Bacteria</taxon>
        <taxon>Bacillati</taxon>
        <taxon>Bacillota</taxon>
        <taxon>Bacilli</taxon>
        <taxon>Bacillales</taxon>
        <taxon>Bacillaceae</taxon>
        <taxon>Sutcliffiella</taxon>
    </lineage>
</organism>
<gene>
    <name evidence="3" type="ORF">BACCIP111883_01162</name>
</gene>